<evidence type="ECO:0000256" key="1">
    <source>
        <dbReference type="SAM" id="Phobius"/>
    </source>
</evidence>
<feature type="transmembrane region" description="Helical" evidence="1">
    <location>
        <begin position="303"/>
        <end position="321"/>
    </location>
</feature>
<protein>
    <submittedName>
        <fullName evidence="2">Uncharacterized protein</fullName>
    </submittedName>
</protein>
<keyword evidence="3" id="KW-1185">Reference proteome</keyword>
<dbReference type="Proteomes" id="UP000298416">
    <property type="component" value="Unassembled WGS sequence"/>
</dbReference>
<evidence type="ECO:0000313" key="2">
    <source>
        <dbReference type="EMBL" id="KAG6436935.1"/>
    </source>
</evidence>
<name>A0A8X8YQ41_SALSN</name>
<keyword evidence="1" id="KW-1133">Transmembrane helix</keyword>
<sequence>MVLTSLVRNELIRLNKKGRDEFEGLFPGKLGNSSAAAYAFSLPFAFGALLGNGVTQYAYCDVGATLSEDYLSKIRVASGKIFQNDALTYSTKQYDIQMKPLFSAFHWKALTMTSLRSFSIFYLPLLEPHLCMEEDEDDFLADDMGENKIDLVIPFKKSVRQIMLETTVITTRRLLERVVVYYGSQRMAWKILKDVPHSALRKAGRHMSIFKYIYCVGRTTFRGHFLGVLASWIVHIGIDIYQFFSSVSKARKVIDSNVDKTKQVRILRRKVSGATVGCCASLFFASVGAGIGASLTRPSVGQWIGSGLGDVAGPIIIAFCFEKARGEI</sequence>
<evidence type="ECO:0000313" key="3">
    <source>
        <dbReference type="Proteomes" id="UP000298416"/>
    </source>
</evidence>
<organism evidence="2">
    <name type="scientific">Salvia splendens</name>
    <name type="common">Scarlet sage</name>
    <dbReference type="NCBI Taxonomy" id="180675"/>
    <lineage>
        <taxon>Eukaryota</taxon>
        <taxon>Viridiplantae</taxon>
        <taxon>Streptophyta</taxon>
        <taxon>Embryophyta</taxon>
        <taxon>Tracheophyta</taxon>
        <taxon>Spermatophyta</taxon>
        <taxon>Magnoliopsida</taxon>
        <taxon>eudicotyledons</taxon>
        <taxon>Gunneridae</taxon>
        <taxon>Pentapetalae</taxon>
        <taxon>asterids</taxon>
        <taxon>lamiids</taxon>
        <taxon>Lamiales</taxon>
        <taxon>Lamiaceae</taxon>
        <taxon>Nepetoideae</taxon>
        <taxon>Mentheae</taxon>
        <taxon>Salviinae</taxon>
        <taxon>Salvia</taxon>
        <taxon>Salvia subgen. Calosphace</taxon>
        <taxon>core Calosphace</taxon>
    </lineage>
</organism>
<feature type="transmembrane region" description="Helical" evidence="1">
    <location>
        <begin position="225"/>
        <end position="244"/>
    </location>
</feature>
<keyword evidence="1" id="KW-0812">Transmembrane</keyword>
<reference evidence="2" key="1">
    <citation type="submission" date="2018-01" db="EMBL/GenBank/DDBJ databases">
        <authorList>
            <person name="Mao J.F."/>
        </authorList>
    </citation>
    <scope>NUCLEOTIDE SEQUENCE</scope>
    <source>
        <strain evidence="2">Huo1</strain>
        <tissue evidence="2">Leaf</tissue>
    </source>
</reference>
<proteinExistence type="predicted"/>
<gene>
    <name evidence="2" type="ORF">SASPL_101841</name>
</gene>
<comment type="caution">
    <text evidence="2">The sequence shown here is derived from an EMBL/GenBank/DDBJ whole genome shotgun (WGS) entry which is preliminary data.</text>
</comment>
<dbReference type="PANTHER" id="PTHR36074:SF1">
    <property type="entry name" value="ISOPENTENYL-DIPHOSPHATE DELTA-ISOMERASE"/>
    <property type="match status" value="1"/>
</dbReference>
<keyword evidence="1" id="KW-0472">Membrane</keyword>
<accession>A0A8X8YQ41</accession>
<feature type="transmembrane region" description="Helical" evidence="1">
    <location>
        <begin position="271"/>
        <end position="291"/>
    </location>
</feature>
<dbReference type="AlphaFoldDB" id="A0A8X8YQ41"/>
<dbReference type="EMBL" id="PNBA02000001">
    <property type="protein sequence ID" value="KAG6436935.1"/>
    <property type="molecule type" value="Genomic_DNA"/>
</dbReference>
<dbReference type="PANTHER" id="PTHR36074">
    <property type="entry name" value="ISOPENTENYL-DIPHOSPHATE DELTA-ISOMERASE"/>
    <property type="match status" value="1"/>
</dbReference>
<reference evidence="2" key="2">
    <citation type="submission" date="2020-08" db="EMBL/GenBank/DDBJ databases">
        <title>Plant Genome Project.</title>
        <authorList>
            <person name="Zhang R.-G."/>
        </authorList>
    </citation>
    <scope>NUCLEOTIDE SEQUENCE</scope>
    <source>
        <strain evidence="2">Huo1</strain>
        <tissue evidence="2">Leaf</tissue>
    </source>
</reference>